<feature type="domain" description="Nudix hydrolase" evidence="4">
    <location>
        <begin position="94"/>
        <end position="224"/>
    </location>
</feature>
<dbReference type="InterPro" id="IPR020476">
    <property type="entry name" value="Nudix_hydrolase"/>
</dbReference>
<dbReference type="InterPro" id="IPR015797">
    <property type="entry name" value="NUDIX_hydrolase-like_dom_sf"/>
</dbReference>
<evidence type="ECO:0000256" key="1">
    <source>
        <dbReference type="ARBA" id="ARBA00001946"/>
    </source>
</evidence>
<keyword evidence="2 3" id="KW-0378">Hydrolase</keyword>
<dbReference type="InterPro" id="IPR040618">
    <property type="entry name" value="Pre-Nudix"/>
</dbReference>
<dbReference type="Gene3D" id="3.90.79.10">
    <property type="entry name" value="Nucleoside Triphosphate Pyrophosphohydrolase"/>
    <property type="match status" value="1"/>
</dbReference>
<dbReference type="SUPFAM" id="SSF55811">
    <property type="entry name" value="Nudix"/>
    <property type="match status" value="1"/>
</dbReference>
<reference evidence="5 6" key="1">
    <citation type="submission" date="2019-07" db="EMBL/GenBank/DDBJ databases">
        <title>Draft genome for Aliikangiella sp. M105.</title>
        <authorList>
            <person name="Wang G."/>
        </authorList>
    </citation>
    <scope>NUCLEOTIDE SEQUENCE [LARGE SCALE GENOMIC DNA]</scope>
    <source>
        <strain evidence="5 6">M105</strain>
    </source>
</reference>
<dbReference type="InterPro" id="IPR020084">
    <property type="entry name" value="NUDIX_hydrolase_CS"/>
</dbReference>
<dbReference type="RefSeq" id="WP_142932287.1">
    <property type="nucleotide sequence ID" value="NZ_ML660166.1"/>
</dbReference>
<dbReference type="Gene3D" id="3.40.630.30">
    <property type="match status" value="1"/>
</dbReference>
<dbReference type="PRINTS" id="PR00502">
    <property type="entry name" value="NUDIXFAMILY"/>
</dbReference>
<dbReference type="PRINTS" id="PR01356">
    <property type="entry name" value="GFGPROTEIN"/>
</dbReference>
<organism evidence="5 6">
    <name type="scientific">Aliikangiella coralliicola</name>
    <dbReference type="NCBI Taxonomy" id="2592383"/>
    <lineage>
        <taxon>Bacteria</taxon>
        <taxon>Pseudomonadati</taxon>
        <taxon>Pseudomonadota</taxon>
        <taxon>Gammaproteobacteria</taxon>
        <taxon>Oceanospirillales</taxon>
        <taxon>Pleioneaceae</taxon>
        <taxon>Aliikangiella</taxon>
    </lineage>
</organism>
<gene>
    <name evidence="5" type="ORF">FLL46_15695</name>
</gene>
<dbReference type="GO" id="GO:0035529">
    <property type="term" value="F:NADH pyrophosphatase activity"/>
    <property type="evidence" value="ECO:0007669"/>
    <property type="project" value="TreeGrafter"/>
</dbReference>
<comment type="cofactor">
    <cofactor evidence="1">
        <name>Mg(2+)</name>
        <dbReference type="ChEBI" id="CHEBI:18420"/>
    </cofactor>
</comment>
<dbReference type="Proteomes" id="UP000315439">
    <property type="component" value="Unassembled WGS sequence"/>
</dbReference>
<name>A0A545UA64_9GAMM</name>
<evidence type="ECO:0000313" key="5">
    <source>
        <dbReference type="EMBL" id="TQV86364.1"/>
    </source>
</evidence>
<dbReference type="Pfam" id="PF00293">
    <property type="entry name" value="NUDIX"/>
    <property type="match status" value="1"/>
</dbReference>
<evidence type="ECO:0000259" key="4">
    <source>
        <dbReference type="PROSITE" id="PS51462"/>
    </source>
</evidence>
<dbReference type="PROSITE" id="PS51462">
    <property type="entry name" value="NUDIX"/>
    <property type="match status" value="1"/>
</dbReference>
<dbReference type="PROSITE" id="PS00893">
    <property type="entry name" value="NUDIX_BOX"/>
    <property type="match status" value="1"/>
</dbReference>
<proteinExistence type="inferred from homology"/>
<dbReference type="Pfam" id="PF18290">
    <property type="entry name" value="Nudix_hydro"/>
    <property type="match status" value="1"/>
</dbReference>
<accession>A0A545UA64</accession>
<dbReference type="OrthoDB" id="9787476at2"/>
<protein>
    <submittedName>
        <fullName evidence="5">NUDIX domain-containing protein</fullName>
    </submittedName>
</protein>
<dbReference type="AlphaFoldDB" id="A0A545UA64"/>
<dbReference type="GO" id="GO:0047631">
    <property type="term" value="F:ADP-ribose diphosphatase activity"/>
    <property type="evidence" value="ECO:0007669"/>
    <property type="project" value="TreeGrafter"/>
</dbReference>
<dbReference type="EMBL" id="VIKS01000010">
    <property type="protein sequence ID" value="TQV86364.1"/>
    <property type="molecule type" value="Genomic_DNA"/>
</dbReference>
<evidence type="ECO:0000256" key="2">
    <source>
        <dbReference type="ARBA" id="ARBA00022801"/>
    </source>
</evidence>
<dbReference type="PANTHER" id="PTHR13994:SF13">
    <property type="entry name" value="FI03680P"/>
    <property type="match status" value="1"/>
</dbReference>
<dbReference type="GO" id="GO:0051287">
    <property type="term" value="F:NAD binding"/>
    <property type="evidence" value="ECO:0007669"/>
    <property type="project" value="TreeGrafter"/>
</dbReference>
<dbReference type="CDD" id="cd04670">
    <property type="entry name" value="NUDIX_ASFGF2_Nudt6"/>
    <property type="match status" value="1"/>
</dbReference>
<evidence type="ECO:0000313" key="6">
    <source>
        <dbReference type="Proteomes" id="UP000315439"/>
    </source>
</evidence>
<comment type="similarity">
    <text evidence="3">Belongs to the Nudix hydrolase family.</text>
</comment>
<dbReference type="InterPro" id="IPR003293">
    <property type="entry name" value="Nudix_hydrolase6-like"/>
</dbReference>
<dbReference type="PANTHER" id="PTHR13994">
    <property type="entry name" value="NUDIX HYDROLASE RELATED"/>
    <property type="match status" value="1"/>
</dbReference>
<sequence length="251" mass="28853">MQHLNSTDNRYGGTYVSPEDLPEKKSDFAGLLFESIKIWKNHNILVVWIKIPSSRADLLPILYNLEFENHHSGNDFIMLTKKLQEEAIVPPYAKHTIGVGGLVINSENELLTIREKAHVKKYPHNWKFPGGMLDPFEHIETAAMREVFEETGVKTEFESFIGFRHHHQGQFSTSNIYAVCRLRPLTCEITIQESEIADARWFPIEEYLSDEKIGKYNKQVLTSALNCSGLESIKLPGYMSSDEDYEVFLSR</sequence>
<keyword evidence="6" id="KW-1185">Reference proteome</keyword>
<dbReference type="InterPro" id="IPR000086">
    <property type="entry name" value="NUDIX_hydrolase_dom"/>
</dbReference>
<evidence type="ECO:0000256" key="3">
    <source>
        <dbReference type="RuleBase" id="RU003476"/>
    </source>
</evidence>
<comment type="caution">
    <text evidence="5">The sequence shown here is derived from an EMBL/GenBank/DDBJ whole genome shotgun (WGS) entry which is preliminary data.</text>
</comment>